<evidence type="ECO:0000256" key="2">
    <source>
        <dbReference type="SAM" id="Phobius"/>
    </source>
</evidence>
<accession>A0ABY0FIJ0</accession>
<protein>
    <submittedName>
        <fullName evidence="3">Uncharacterized protein</fullName>
    </submittedName>
</protein>
<comment type="caution">
    <text evidence="3">The sequence shown here is derived from an EMBL/GenBank/DDBJ whole genome shotgun (WGS) entry which is preliminary data.</text>
</comment>
<organism evidence="3 4">
    <name type="scientific">Candidatus Nanogingivalis gingivitcus</name>
    <dbReference type="NCBI Taxonomy" id="2171992"/>
    <lineage>
        <taxon>Bacteria</taxon>
        <taxon>Candidatus Saccharimonadota</taxon>
        <taxon>Candidatus Nanosyncoccalia</taxon>
        <taxon>Candidatus Nanogingivales</taxon>
        <taxon>Candidatus Nanogingivalaceae</taxon>
        <taxon>Candidatus Nanogingivalis</taxon>
    </lineage>
</organism>
<dbReference type="RefSeq" id="WP_129718678.1">
    <property type="nucleotide sequence ID" value="NZ_PRLK01000003.1"/>
</dbReference>
<keyword evidence="2" id="KW-0472">Membrane</keyword>
<feature type="coiled-coil region" evidence="1">
    <location>
        <begin position="220"/>
        <end position="265"/>
    </location>
</feature>
<gene>
    <name evidence="3" type="ORF">G6CMJM_00262</name>
</gene>
<dbReference type="Proteomes" id="UP001190925">
    <property type="component" value="Unassembled WGS sequence"/>
</dbReference>
<proteinExistence type="predicted"/>
<evidence type="ECO:0000256" key="1">
    <source>
        <dbReference type="SAM" id="Coils"/>
    </source>
</evidence>
<evidence type="ECO:0000313" key="4">
    <source>
        <dbReference type="Proteomes" id="UP001190925"/>
    </source>
</evidence>
<feature type="transmembrane region" description="Helical" evidence="2">
    <location>
        <begin position="20"/>
        <end position="40"/>
    </location>
</feature>
<keyword evidence="2" id="KW-0812">Transmembrane</keyword>
<reference evidence="3 4" key="1">
    <citation type="journal article" date="2018" name="bioRxiv">
        <title>Evidence of independent acquisition and adaption of ultra-small bacteria to human hosts across the highly diverse yet reduced genomes of the phylum Saccharibacteria.</title>
        <authorList>
            <person name="McLean J.S."/>
            <person name="Bor B."/>
            <person name="To T.T."/>
            <person name="Liu Q."/>
            <person name="Kearns K.A."/>
            <person name="Solden L.M."/>
            <person name="Wrighton K.C."/>
            <person name="He X."/>
            <person name="Shi W."/>
        </authorList>
    </citation>
    <scope>NUCLEOTIDE SEQUENCE [LARGE SCALE GENOMIC DNA]</scope>
    <source>
        <strain evidence="3 4">TM7_CMJM_G6_1_HOT_870</strain>
    </source>
</reference>
<keyword evidence="1" id="KW-0175">Coiled coil</keyword>
<sequence length="343" mass="39990">MFLVTKKSSSSEKDGLNKSFQKIIMIISLSAGIVAGVFIFNSNYQQIVDTFKANFYEPSSEIKELVSSIEFKDDAKKVFFASNPQIENKDSFASKCINRAEKTAVLGCYKDSEIHVLDVKDPQLNGIKEVTAAHEFLHAIWARMDDNTRKDLGKKLTEEYERIKTPKFEELMKNYKETEPEEIENELHSLIGTQEVEISADLEKHYAKFFNNRKKIANFYKQYNSKFTKLENEIENLNNQLPNLKKEIDDKTAQYNSQLEQLDKDILNFNQRANNGSFNSQQQFDRERHQLALRKNKIDSYNKEINESIDRFNVMRQRLLDISIQNEKLYDSITTNLKTSNKI</sequence>
<evidence type="ECO:0000313" key="3">
    <source>
        <dbReference type="EMBL" id="RYC72766.1"/>
    </source>
</evidence>
<reference evidence="3 4" key="2">
    <citation type="journal article" date="2020" name="Cell Rep.">
        <title>Acquisition and Adaptation of Ultra-small Parasitic Reduced Genome Bacteria to Mammalian Hosts.</title>
        <authorList>
            <person name="McLean J.S."/>
            <person name="Bor B."/>
            <person name="Kerns K.A."/>
            <person name="Liu Q."/>
            <person name="To T.T."/>
            <person name="Solden L."/>
            <person name="Hendrickson E.L."/>
            <person name="Wrighton K."/>
            <person name="Shi W."/>
            <person name="He X."/>
        </authorList>
    </citation>
    <scope>NUCLEOTIDE SEQUENCE [LARGE SCALE GENOMIC DNA]</scope>
    <source>
        <strain evidence="3 4">TM7_CMJM_G6_1_HOT_870</strain>
    </source>
</reference>
<keyword evidence="4" id="KW-1185">Reference proteome</keyword>
<dbReference type="EMBL" id="PRLK01000003">
    <property type="protein sequence ID" value="RYC72766.1"/>
    <property type="molecule type" value="Genomic_DNA"/>
</dbReference>
<name>A0ABY0FIJ0_9BACT</name>
<keyword evidence="2" id="KW-1133">Transmembrane helix</keyword>